<organism evidence="2 3">
    <name type="scientific">Prorocentrum cordatum</name>
    <dbReference type="NCBI Taxonomy" id="2364126"/>
    <lineage>
        <taxon>Eukaryota</taxon>
        <taxon>Sar</taxon>
        <taxon>Alveolata</taxon>
        <taxon>Dinophyceae</taxon>
        <taxon>Prorocentrales</taxon>
        <taxon>Prorocentraceae</taxon>
        <taxon>Prorocentrum</taxon>
    </lineage>
</organism>
<protein>
    <submittedName>
        <fullName evidence="2">Uncharacterized protein</fullName>
    </submittedName>
</protein>
<accession>A0ABN9WCH4</accession>
<keyword evidence="3" id="KW-1185">Reference proteome</keyword>
<feature type="non-terminal residue" evidence="2">
    <location>
        <position position="340"/>
    </location>
</feature>
<name>A0ABN9WCH4_9DINO</name>
<evidence type="ECO:0000313" key="3">
    <source>
        <dbReference type="Proteomes" id="UP001189429"/>
    </source>
</evidence>
<sequence length="340" mass="36361">MLAVASSSELVPGELILVRYGGAALWHERLLCWPLPPKASGVVGWIVSTPDADQYAESIVGGDPTDSPVEWLRLAADGRLPRGVRGDIYTFAAGELGDGHLRTEITRAATYAAKIAPGTDEAPATCPIVRLANGQRAGVEDLLGAAFIQHALRLPDGGSAAPRRGEAGALVVGGTGTPETRVWRVVESDNVLGCELGREEPPDFVARISPRGKADTPAPPSDARPPLAKRGAGGRGRDWKDVVDSCQLEDFEAAIRRVQTIEWAYHDKIRETDAGSSSRLSIEEATAFSGLSRAGDLPMAVPSFLDHAKAKVEKGAALMKNIRKTKEERELRRKQKDKPG</sequence>
<feature type="region of interest" description="Disordered" evidence="1">
    <location>
        <begin position="319"/>
        <end position="340"/>
    </location>
</feature>
<feature type="compositionally biased region" description="Basic and acidic residues" evidence="1">
    <location>
        <begin position="324"/>
        <end position="340"/>
    </location>
</feature>
<reference evidence="2" key="1">
    <citation type="submission" date="2023-10" db="EMBL/GenBank/DDBJ databases">
        <authorList>
            <person name="Chen Y."/>
            <person name="Shah S."/>
            <person name="Dougan E. K."/>
            <person name="Thang M."/>
            <person name="Chan C."/>
        </authorList>
    </citation>
    <scope>NUCLEOTIDE SEQUENCE [LARGE SCALE GENOMIC DNA]</scope>
</reference>
<dbReference type="Proteomes" id="UP001189429">
    <property type="component" value="Unassembled WGS sequence"/>
</dbReference>
<feature type="region of interest" description="Disordered" evidence="1">
    <location>
        <begin position="207"/>
        <end position="239"/>
    </location>
</feature>
<comment type="caution">
    <text evidence="2">The sequence shown here is derived from an EMBL/GenBank/DDBJ whole genome shotgun (WGS) entry which is preliminary data.</text>
</comment>
<evidence type="ECO:0000256" key="1">
    <source>
        <dbReference type="SAM" id="MobiDB-lite"/>
    </source>
</evidence>
<dbReference type="EMBL" id="CAUYUJ010018493">
    <property type="protein sequence ID" value="CAK0884014.1"/>
    <property type="molecule type" value="Genomic_DNA"/>
</dbReference>
<evidence type="ECO:0000313" key="2">
    <source>
        <dbReference type="EMBL" id="CAK0884014.1"/>
    </source>
</evidence>
<proteinExistence type="predicted"/>
<gene>
    <name evidence="2" type="ORF">PCOR1329_LOCUS66074</name>
</gene>